<dbReference type="Proteomes" id="UP000633814">
    <property type="component" value="Unassembled WGS sequence"/>
</dbReference>
<organism evidence="1 2">
    <name type="scientific">Alishewanella maricola</name>
    <dbReference type="NCBI Taxonomy" id="2795740"/>
    <lineage>
        <taxon>Bacteria</taxon>
        <taxon>Pseudomonadati</taxon>
        <taxon>Pseudomonadota</taxon>
        <taxon>Gammaproteobacteria</taxon>
        <taxon>Alteromonadales</taxon>
        <taxon>Alteromonadaceae</taxon>
        <taxon>Alishewanella</taxon>
    </lineage>
</organism>
<sequence length="83" mass="9362">MVYLILEARALVEVIKLPGVVIWAGSNVLTELNHKELLAKGFNVTRFNHPISGVNRSELEDALETIKEHHPTESIWVQYASQP</sequence>
<gene>
    <name evidence="1" type="ORF">JAO78_016470</name>
</gene>
<dbReference type="EMBL" id="JAEINI020000027">
    <property type="protein sequence ID" value="MCB5228400.1"/>
    <property type="molecule type" value="Genomic_DNA"/>
</dbReference>
<keyword evidence="2" id="KW-1185">Reference proteome</keyword>
<evidence type="ECO:0000313" key="2">
    <source>
        <dbReference type="Proteomes" id="UP000633814"/>
    </source>
</evidence>
<protein>
    <submittedName>
        <fullName evidence="1">Uncharacterized protein</fullName>
    </submittedName>
</protein>
<proteinExistence type="predicted"/>
<name>A0ABS8C7U3_9ALTE</name>
<comment type="caution">
    <text evidence="1">The sequence shown here is derived from an EMBL/GenBank/DDBJ whole genome shotgun (WGS) entry which is preliminary data.</text>
</comment>
<reference evidence="1 2" key="1">
    <citation type="submission" date="2021-10" db="EMBL/GenBank/DDBJ databases">
        <title>Alishewanella koreense sp. nov. isolated from seawater of southwestern coast in South Korea and the proposal for the reclassification of Rheinheimera perlucida and Rheinheimera tuosuensis as Arsukibacterium perlucida and Arsukibacterium tuosuensis.</title>
        <authorList>
            <person name="Kim K.H."/>
            <person name="Ruan W."/>
            <person name="Kim K.R."/>
            <person name="Baek J.H."/>
            <person name="Jeon C.O."/>
        </authorList>
    </citation>
    <scope>NUCLEOTIDE SEQUENCE [LARGE SCALE GENOMIC DNA]</scope>
    <source>
        <strain evidence="1 2">16-MA</strain>
    </source>
</reference>
<accession>A0ABS8C7U3</accession>
<evidence type="ECO:0000313" key="1">
    <source>
        <dbReference type="EMBL" id="MCB5228400.1"/>
    </source>
</evidence>
<dbReference type="RefSeq" id="WP_226752454.1">
    <property type="nucleotide sequence ID" value="NZ_JAEINI020000027.1"/>
</dbReference>